<protein>
    <submittedName>
        <fullName evidence="2">Uncharacterized protein</fullName>
    </submittedName>
</protein>
<name>A0A5J9WFA3_9POAL</name>
<comment type="similarity">
    <text evidence="1">Belongs to the peptidase S10 family.</text>
</comment>
<proteinExistence type="inferred from homology"/>
<organism evidence="2 3">
    <name type="scientific">Eragrostis curvula</name>
    <name type="common">weeping love grass</name>
    <dbReference type="NCBI Taxonomy" id="38414"/>
    <lineage>
        <taxon>Eukaryota</taxon>
        <taxon>Viridiplantae</taxon>
        <taxon>Streptophyta</taxon>
        <taxon>Embryophyta</taxon>
        <taxon>Tracheophyta</taxon>
        <taxon>Spermatophyta</taxon>
        <taxon>Magnoliopsida</taxon>
        <taxon>Liliopsida</taxon>
        <taxon>Poales</taxon>
        <taxon>Poaceae</taxon>
        <taxon>PACMAD clade</taxon>
        <taxon>Chloridoideae</taxon>
        <taxon>Eragrostideae</taxon>
        <taxon>Eragrostidinae</taxon>
        <taxon>Eragrostis</taxon>
    </lineage>
</organism>
<feature type="non-terminal residue" evidence="2">
    <location>
        <position position="1"/>
    </location>
</feature>
<reference evidence="2 3" key="1">
    <citation type="journal article" date="2019" name="Sci. Rep.">
        <title>A high-quality genome of Eragrostis curvula grass provides insights into Poaceae evolution and supports new strategies to enhance forage quality.</title>
        <authorList>
            <person name="Carballo J."/>
            <person name="Santos B.A.C.M."/>
            <person name="Zappacosta D."/>
            <person name="Garbus I."/>
            <person name="Selva J.P."/>
            <person name="Gallo C.A."/>
            <person name="Diaz A."/>
            <person name="Albertini E."/>
            <person name="Caccamo M."/>
            <person name="Echenique V."/>
        </authorList>
    </citation>
    <scope>NUCLEOTIDE SEQUENCE [LARGE SCALE GENOMIC DNA]</scope>
    <source>
        <strain evidence="3">cv. Victoria</strain>
        <tissue evidence="2">Leaf</tissue>
    </source>
</reference>
<dbReference type="AlphaFoldDB" id="A0A5J9WFA3"/>
<dbReference type="PROSITE" id="PS00131">
    <property type="entry name" value="CARBOXYPEPT_SER_SER"/>
    <property type="match status" value="1"/>
</dbReference>
<dbReference type="Proteomes" id="UP000324897">
    <property type="component" value="Chromosome 5"/>
</dbReference>
<comment type="caution">
    <text evidence="2">The sequence shown here is derived from an EMBL/GenBank/DDBJ whole genome shotgun (WGS) entry which is preliminary data.</text>
</comment>
<dbReference type="InterPro" id="IPR029058">
    <property type="entry name" value="AB_hydrolase_fold"/>
</dbReference>
<evidence type="ECO:0000313" key="2">
    <source>
        <dbReference type="EMBL" id="TVU46721.1"/>
    </source>
</evidence>
<accession>A0A5J9WFA3</accession>
<dbReference type="Gene3D" id="3.40.50.1820">
    <property type="entry name" value="alpha/beta hydrolase"/>
    <property type="match status" value="1"/>
</dbReference>
<dbReference type="InterPro" id="IPR001563">
    <property type="entry name" value="Peptidase_S10"/>
</dbReference>
<gene>
    <name evidence="2" type="ORF">EJB05_06273</name>
</gene>
<evidence type="ECO:0000313" key="3">
    <source>
        <dbReference type="Proteomes" id="UP000324897"/>
    </source>
</evidence>
<dbReference type="Pfam" id="PF00450">
    <property type="entry name" value="Peptidase_S10"/>
    <property type="match status" value="1"/>
</dbReference>
<dbReference type="SUPFAM" id="SSF53474">
    <property type="entry name" value="alpha/beta-Hydrolases"/>
    <property type="match status" value="1"/>
</dbReference>
<dbReference type="Gramene" id="TVU46721">
    <property type="protein sequence ID" value="TVU46721"/>
    <property type="gene ID" value="EJB05_06273"/>
</dbReference>
<dbReference type="OrthoDB" id="443318at2759"/>
<evidence type="ECO:0000256" key="1">
    <source>
        <dbReference type="ARBA" id="ARBA00009431"/>
    </source>
</evidence>
<dbReference type="GO" id="GO:0006508">
    <property type="term" value="P:proteolysis"/>
    <property type="evidence" value="ECO:0007669"/>
    <property type="project" value="InterPro"/>
</dbReference>
<keyword evidence="3" id="KW-1185">Reference proteome</keyword>
<sequence>MTTVIKALVDEVPTLRNSPLYLVAESYGGKYAATLGVSIARAVSAGQLNITLGGVVVGDSFISPEDFTLSYGPLLRDVSRLDDAGAEEANKYATAHLLAIDFTVPDQHWPAISYDVPDMLRR</sequence>
<dbReference type="InterPro" id="IPR018202">
    <property type="entry name" value="Ser_caboxypep_ser_AS"/>
</dbReference>
<dbReference type="GO" id="GO:0004185">
    <property type="term" value="F:serine-type carboxypeptidase activity"/>
    <property type="evidence" value="ECO:0007669"/>
    <property type="project" value="InterPro"/>
</dbReference>
<dbReference type="EMBL" id="RWGY01000004">
    <property type="protein sequence ID" value="TVU46721.1"/>
    <property type="molecule type" value="Genomic_DNA"/>
</dbReference>